<keyword evidence="5 6" id="KW-0472">Membrane</keyword>
<comment type="subcellular location">
    <subcellularLocation>
        <location evidence="1 6">Membrane</location>
        <topology evidence="1 6">Multi-pass membrane protein</topology>
    </subcellularLocation>
</comment>
<dbReference type="SUPFAM" id="SSF103481">
    <property type="entry name" value="Multidrug resistance efflux transporter EmrE"/>
    <property type="match status" value="2"/>
</dbReference>
<comment type="caution">
    <text evidence="8">The sequence shown here is derived from an EMBL/GenBank/DDBJ whole genome shotgun (WGS) entry which is preliminary data.</text>
</comment>
<evidence type="ECO:0000256" key="5">
    <source>
        <dbReference type="ARBA" id="ARBA00023136"/>
    </source>
</evidence>
<dbReference type="InterPro" id="IPR000620">
    <property type="entry name" value="EamA_dom"/>
</dbReference>
<dbReference type="InterPro" id="IPR030184">
    <property type="entry name" value="WAT1-related"/>
</dbReference>
<feature type="transmembrane region" description="Helical" evidence="6">
    <location>
        <begin position="324"/>
        <end position="343"/>
    </location>
</feature>
<feature type="transmembrane region" description="Helical" evidence="6">
    <location>
        <begin position="234"/>
        <end position="255"/>
    </location>
</feature>
<keyword evidence="3 6" id="KW-0812">Transmembrane</keyword>
<evidence type="ECO:0000256" key="3">
    <source>
        <dbReference type="ARBA" id="ARBA00022692"/>
    </source>
</evidence>
<sequence length="371" mass="40954">MEMEGDNFQGEEGNLRVKREKNIILILENSKPYFLCIFSNFCYSAFNIISKVTLDKGMSRYVLVAYGHAFGTLTTALLALLFERKNESKISLPVCVYIFFLGLFGALLRTTYYAGMEYTSSNFASAMGNLAPATTFVLAILCRMEKLEIKKCSGQAKIGGTVVSFAGATLMILYKGITVLSLHLPHTKKLRSQSNVFIKQDWIKGSFMLLIHCLSTALLYILQAKTLNKYPAPISLTSLSCLVGTAITTVVAAIIDHRASSWRLSWNIALVAILYSGIMIFGITVYIQMMVIRKKGPVFVTAFRPLATMLVAVMGVLILGEALYLGSVVGAILIIAGLYAILWGKEEEKRNTLPKHAVVLVDNSIKEKPEK</sequence>
<dbReference type="PANTHER" id="PTHR31218">
    <property type="entry name" value="WAT1-RELATED PROTEIN"/>
    <property type="match status" value="1"/>
</dbReference>
<dbReference type="InterPro" id="IPR037185">
    <property type="entry name" value="EmrE-like"/>
</dbReference>
<evidence type="ECO:0000259" key="7">
    <source>
        <dbReference type="Pfam" id="PF00892"/>
    </source>
</evidence>
<feature type="transmembrane region" description="Helical" evidence="6">
    <location>
        <begin position="61"/>
        <end position="82"/>
    </location>
</feature>
<feature type="transmembrane region" description="Helical" evidence="6">
    <location>
        <begin position="202"/>
        <end position="222"/>
    </location>
</feature>
<feature type="transmembrane region" description="Helical" evidence="6">
    <location>
        <begin position="162"/>
        <end position="182"/>
    </location>
</feature>
<evidence type="ECO:0000256" key="1">
    <source>
        <dbReference type="ARBA" id="ARBA00004141"/>
    </source>
</evidence>
<organism evidence="8 9">
    <name type="scientific">Hevea brasiliensis</name>
    <name type="common">Para rubber tree</name>
    <name type="synonym">Siphonia brasiliensis</name>
    <dbReference type="NCBI Taxonomy" id="3981"/>
    <lineage>
        <taxon>Eukaryota</taxon>
        <taxon>Viridiplantae</taxon>
        <taxon>Streptophyta</taxon>
        <taxon>Embryophyta</taxon>
        <taxon>Tracheophyta</taxon>
        <taxon>Spermatophyta</taxon>
        <taxon>Magnoliopsida</taxon>
        <taxon>eudicotyledons</taxon>
        <taxon>Gunneridae</taxon>
        <taxon>Pentapetalae</taxon>
        <taxon>rosids</taxon>
        <taxon>fabids</taxon>
        <taxon>Malpighiales</taxon>
        <taxon>Euphorbiaceae</taxon>
        <taxon>Crotonoideae</taxon>
        <taxon>Micrandreae</taxon>
        <taxon>Hevea</taxon>
    </lineage>
</organism>
<feature type="domain" description="EamA" evidence="7">
    <location>
        <begin position="204"/>
        <end position="342"/>
    </location>
</feature>
<feature type="domain" description="EamA" evidence="7">
    <location>
        <begin position="32"/>
        <end position="171"/>
    </location>
</feature>
<reference evidence="8 9" key="1">
    <citation type="journal article" date="2023" name="Plant Biotechnol. J.">
        <title>Chromosome-level wild Hevea brasiliensis genome provides new tools for genomic-assisted breeding and valuable loci to elevate rubber yield.</title>
        <authorList>
            <person name="Cheng H."/>
            <person name="Song X."/>
            <person name="Hu Y."/>
            <person name="Wu T."/>
            <person name="Yang Q."/>
            <person name="An Z."/>
            <person name="Feng S."/>
            <person name="Deng Z."/>
            <person name="Wu W."/>
            <person name="Zeng X."/>
            <person name="Tu M."/>
            <person name="Wang X."/>
            <person name="Huang H."/>
        </authorList>
    </citation>
    <scope>NUCLEOTIDE SEQUENCE [LARGE SCALE GENOMIC DNA]</scope>
    <source>
        <strain evidence="8">MT/VB/25A 57/8</strain>
    </source>
</reference>
<protein>
    <recommendedName>
        <fullName evidence="6">WAT1-related protein</fullName>
    </recommendedName>
</protein>
<evidence type="ECO:0000256" key="2">
    <source>
        <dbReference type="ARBA" id="ARBA00007635"/>
    </source>
</evidence>
<dbReference type="Pfam" id="PF00892">
    <property type="entry name" value="EamA"/>
    <property type="match status" value="2"/>
</dbReference>
<feature type="transmembrane region" description="Helical" evidence="6">
    <location>
        <begin position="299"/>
        <end position="318"/>
    </location>
</feature>
<feature type="transmembrane region" description="Helical" evidence="6">
    <location>
        <begin position="94"/>
        <end position="115"/>
    </location>
</feature>
<feature type="transmembrane region" description="Helical" evidence="6">
    <location>
        <begin position="267"/>
        <end position="287"/>
    </location>
</feature>
<proteinExistence type="inferred from homology"/>
<evidence type="ECO:0000256" key="4">
    <source>
        <dbReference type="ARBA" id="ARBA00022989"/>
    </source>
</evidence>
<keyword evidence="9" id="KW-1185">Reference proteome</keyword>
<feature type="transmembrane region" description="Helical" evidence="6">
    <location>
        <begin position="121"/>
        <end position="141"/>
    </location>
</feature>
<evidence type="ECO:0000313" key="9">
    <source>
        <dbReference type="Proteomes" id="UP001174677"/>
    </source>
</evidence>
<name>A0ABQ9M5C8_HEVBR</name>
<keyword evidence="4 6" id="KW-1133">Transmembrane helix</keyword>
<comment type="similarity">
    <text evidence="2 6">Belongs to the drug/metabolite transporter (DMT) superfamily. Plant drug/metabolite exporter (P-DME) (TC 2.A.7.4) family.</text>
</comment>
<gene>
    <name evidence="8" type="ORF">P3X46_013665</name>
</gene>
<dbReference type="EMBL" id="JARPOI010000008">
    <property type="protein sequence ID" value="KAJ9175083.1"/>
    <property type="molecule type" value="Genomic_DNA"/>
</dbReference>
<accession>A0ABQ9M5C8</accession>
<dbReference type="Proteomes" id="UP001174677">
    <property type="component" value="Chromosome 8"/>
</dbReference>
<evidence type="ECO:0000256" key="6">
    <source>
        <dbReference type="RuleBase" id="RU363077"/>
    </source>
</evidence>
<evidence type="ECO:0000313" key="8">
    <source>
        <dbReference type="EMBL" id="KAJ9175083.1"/>
    </source>
</evidence>